<dbReference type="GO" id="GO:0005634">
    <property type="term" value="C:nucleus"/>
    <property type="evidence" value="ECO:0007669"/>
    <property type="project" value="UniProtKB-SubCell"/>
</dbReference>
<dbReference type="SUPFAM" id="SSF53098">
    <property type="entry name" value="Ribonuclease H-like"/>
    <property type="match status" value="1"/>
</dbReference>
<sequence length="517" mass="58183">MLQEFDGELNFATNAWTSPNNKAIVVFTVHLHHKGTPLRMVLDVVEVAESHSGVNLAAAFAKMLNEFQITIKMLGVTADNATPNDVMIDELDDLIELFHGQANHSRCFDHIVNLVAKMLLRQFDVPKGKADTALDEAENSLRELAKDIKLNDTGEEGGNDEDEPADNIDGWDDERGALFIEECAELDASVRPVKFVLVKLWKIASSIIHSSTKLLPAWLKVLDELELAARKMPRDVATWWNSTFRMLEFALEYRGAIDEMTAGRSMELRKFELSDIAEQLCDILRIFNDATLYFSCSTLSLPMVISAIDIINENLTDKSLEEHYKPCIHAAVGLAKKTLNRYYNKTDQSNVYRIAMVLHPSHKLEYFKQAGWEPKWVTTAEEVVREEYERTYAQCKPNVDAPEVVASASKPSANMFDNLLNRNISKTYEEHDELTCYLATETESVDDALVWCKGRLLLSHIRNGLSTQSVHALLCLAEWSQLGLIFDSDVLAITSGPEGEEEDEGLVEGWDAIVLLE</sequence>
<keyword evidence="3" id="KW-0863">Zinc-finger</keyword>
<name>A0A401GJR6_9APHY</name>
<dbReference type="GO" id="GO:0008270">
    <property type="term" value="F:zinc ion binding"/>
    <property type="evidence" value="ECO:0007669"/>
    <property type="project" value="UniProtKB-KW"/>
</dbReference>
<feature type="region of interest" description="Disordered" evidence="6">
    <location>
        <begin position="148"/>
        <end position="168"/>
    </location>
</feature>
<protein>
    <submittedName>
        <fullName evidence="7">Putative AC9 transposase</fullName>
    </submittedName>
</protein>
<evidence type="ECO:0000256" key="1">
    <source>
        <dbReference type="ARBA" id="ARBA00004123"/>
    </source>
</evidence>
<evidence type="ECO:0000256" key="4">
    <source>
        <dbReference type="ARBA" id="ARBA00022833"/>
    </source>
</evidence>
<dbReference type="GeneID" id="38779334"/>
<dbReference type="AlphaFoldDB" id="A0A401GJR6"/>
<dbReference type="Proteomes" id="UP000287166">
    <property type="component" value="Unassembled WGS sequence"/>
</dbReference>
<accession>A0A401GJR6</accession>
<proteinExistence type="predicted"/>
<feature type="compositionally biased region" description="Acidic residues" evidence="6">
    <location>
        <begin position="153"/>
        <end position="168"/>
    </location>
</feature>
<dbReference type="EMBL" id="BFAD01000004">
    <property type="protein sequence ID" value="GBE82417.1"/>
    <property type="molecule type" value="Genomic_DNA"/>
</dbReference>
<dbReference type="PANTHER" id="PTHR46481">
    <property type="entry name" value="ZINC FINGER BED DOMAIN-CONTAINING PROTEIN 4"/>
    <property type="match status" value="1"/>
</dbReference>
<evidence type="ECO:0000256" key="2">
    <source>
        <dbReference type="ARBA" id="ARBA00022723"/>
    </source>
</evidence>
<evidence type="ECO:0000313" key="8">
    <source>
        <dbReference type="Proteomes" id="UP000287166"/>
    </source>
</evidence>
<evidence type="ECO:0000256" key="3">
    <source>
        <dbReference type="ARBA" id="ARBA00022771"/>
    </source>
</evidence>
<dbReference type="InterPro" id="IPR052035">
    <property type="entry name" value="ZnF_BED_domain_contain"/>
</dbReference>
<keyword evidence="8" id="KW-1185">Reference proteome</keyword>
<dbReference type="RefSeq" id="XP_027613330.1">
    <property type="nucleotide sequence ID" value="XM_027757529.1"/>
</dbReference>
<keyword evidence="2" id="KW-0479">Metal-binding</keyword>
<dbReference type="InterPro" id="IPR012337">
    <property type="entry name" value="RNaseH-like_sf"/>
</dbReference>
<keyword evidence="4" id="KW-0862">Zinc</keyword>
<comment type="caution">
    <text evidence="7">The sequence shown here is derived from an EMBL/GenBank/DDBJ whole genome shotgun (WGS) entry which is preliminary data.</text>
</comment>
<dbReference type="InParanoid" id="A0A401GJR6"/>
<keyword evidence="5" id="KW-0539">Nucleus</keyword>
<evidence type="ECO:0000313" key="7">
    <source>
        <dbReference type="EMBL" id="GBE82417.1"/>
    </source>
</evidence>
<evidence type="ECO:0000256" key="6">
    <source>
        <dbReference type="SAM" id="MobiDB-lite"/>
    </source>
</evidence>
<evidence type="ECO:0000256" key="5">
    <source>
        <dbReference type="ARBA" id="ARBA00023242"/>
    </source>
</evidence>
<dbReference type="PANTHER" id="PTHR46481:SF10">
    <property type="entry name" value="ZINC FINGER BED DOMAIN-CONTAINING PROTEIN 39"/>
    <property type="match status" value="1"/>
</dbReference>
<gene>
    <name evidence="7" type="ORF">SCP_0408010</name>
</gene>
<comment type="subcellular location">
    <subcellularLocation>
        <location evidence="1">Nucleus</location>
    </subcellularLocation>
</comment>
<organism evidence="7 8">
    <name type="scientific">Sparassis crispa</name>
    <dbReference type="NCBI Taxonomy" id="139825"/>
    <lineage>
        <taxon>Eukaryota</taxon>
        <taxon>Fungi</taxon>
        <taxon>Dikarya</taxon>
        <taxon>Basidiomycota</taxon>
        <taxon>Agaricomycotina</taxon>
        <taxon>Agaricomycetes</taxon>
        <taxon>Polyporales</taxon>
        <taxon>Sparassidaceae</taxon>
        <taxon>Sparassis</taxon>
    </lineage>
</organism>
<reference evidence="7 8" key="1">
    <citation type="journal article" date="2018" name="Sci. Rep.">
        <title>Genome sequence of the cauliflower mushroom Sparassis crispa (Hanabiratake) and its association with beneficial usage.</title>
        <authorList>
            <person name="Kiyama R."/>
            <person name="Furutani Y."/>
            <person name="Kawaguchi K."/>
            <person name="Nakanishi T."/>
        </authorList>
    </citation>
    <scope>NUCLEOTIDE SEQUENCE [LARGE SCALE GENOMIC DNA]</scope>
</reference>
<dbReference type="OrthoDB" id="3252425at2759"/>